<dbReference type="Proteomes" id="UP000838324">
    <property type="component" value="Unassembled WGS sequence"/>
</dbReference>
<evidence type="ECO:0000256" key="4">
    <source>
        <dbReference type="ARBA" id="ARBA00022729"/>
    </source>
</evidence>
<comment type="caution">
    <text evidence="11">The sequence shown here is derived from an EMBL/GenBank/DDBJ whole genome shotgun (WGS) entry which is preliminary data.</text>
</comment>
<dbReference type="Pfam" id="PF25198">
    <property type="entry name" value="Spore_GerAC_N"/>
    <property type="match status" value="1"/>
</dbReference>
<reference evidence="11" key="1">
    <citation type="submission" date="2022-01" db="EMBL/GenBank/DDBJ databases">
        <authorList>
            <person name="Criscuolo A."/>
        </authorList>
    </citation>
    <scope>NUCLEOTIDE SEQUENCE</scope>
    <source>
        <strain evidence="11">CIP111892</strain>
    </source>
</reference>
<dbReference type="Gene3D" id="6.20.190.10">
    <property type="entry name" value="Nutrient germinant receptor protein C, domain 1"/>
    <property type="match status" value="1"/>
</dbReference>
<dbReference type="InterPro" id="IPR038501">
    <property type="entry name" value="Spore_GerAC_C_sf"/>
</dbReference>
<evidence type="ECO:0000313" key="11">
    <source>
        <dbReference type="EMBL" id="CAH1207390.1"/>
    </source>
</evidence>
<evidence type="ECO:0000256" key="3">
    <source>
        <dbReference type="ARBA" id="ARBA00022544"/>
    </source>
</evidence>
<protein>
    <submittedName>
        <fullName evidence="11">Spore germination protein B3</fullName>
    </submittedName>
</protein>
<comment type="subcellular location">
    <subcellularLocation>
        <location evidence="1">Membrane</location>
        <topology evidence="1">Lipid-anchor</topology>
    </subcellularLocation>
</comment>
<keyword evidence="7" id="KW-0449">Lipoprotein</keyword>
<keyword evidence="4" id="KW-0732">Signal</keyword>
<dbReference type="NCBIfam" id="TIGR02887">
    <property type="entry name" value="spore_ger_x_C"/>
    <property type="match status" value="1"/>
</dbReference>
<feature type="domain" description="Spore germination GerAC-like C-terminal" evidence="9">
    <location>
        <begin position="214"/>
        <end position="379"/>
    </location>
</feature>
<dbReference type="InterPro" id="IPR057336">
    <property type="entry name" value="GerAC_N"/>
</dbReference>
<sequence>MKIGIKFCILLSLLVFLEGCWDRTELNDLALVTAMSFDKGEHNEIITTVQIVIPQNQGSGGASGGVSGGAPHKTTIRSGTGVNISDSLSKLQQKTPRKLFWGQCKIFIFSEDIAKAGIRDEFDFLARHPQPRERANIFVSKGKAAQALELFPPIENSSSEVLQKLTDFKIGYKVTLQELSKMLKGEAGAAAIPIVLILPKAESAEPFQTIPYVMGTALFKKDKMISQISGKTTHGVKWILNEVDEFTVTFEVAGNEGLVSLKPVKAKVKLLPQIVDGKWKMKIKVKATGSLIQNGTEMDSTNPGLLTKMEKAFGQDIKLRIEQALIEVQQKNKTDILGFAEAFHRKFPQQWEKNKERWDELFPGVEVSIDVAASILRSGLINAPGGIPEDEVVAK</sequence>
<keyword evidence="5" id="KW-0472">Membrane</keyword>
<evidence type="ECO:0000313" key="12">
    <source>
        <dbReference type="Proteomes" id="UP000838324"/>
    </source>
</evidence>
<organism evidence="11 12">
    <name type="scientific">Paenibacillus auburnensis</name>
    <dbReference type="NCBI Taxonomy" id="2905649"/>
    <lineage>
        <taxon>Bacteria</taxon>
        <taxon>Bacillati</taxon>
        <taxon>Bacillota</taxon>
        <taxon>Bacilli</taxon>
        <taxon>Bacillales</taxon>
        <taxon>Paenibacillaceae</taxon>
        <taxon>Paenibacillus</taxon>
    </lineage>
</organism>
<evidence type="ECO:0000256" key="2">
    <source>
        <dbReference type="ARBA" id="ARBA00007886"/>
    </source>
</evidence>
<name>A0ABM9CA24_9BACL</name>
<dbReference type="Pfam" id="PF05504">
    <property type="entry name" value="Spore_GerAC"/>
    <property type="match status" value="1"/>
</dbReference>
<evidence type="ECO:0000256" key="5">
    <source>
        <dbReference type="ARBA" id="ARBA00023136"/>
    </source>
</evidence>
<dbReference type="InterPro" id="IPR046953">
    <property type="entry name" value="Spore_GerAC-like_C"/>
</dbReference>
<keyword evidence="12" id="KW-1185">Reference proteome</keyword>
<evidence type="ECO:0000259" key="10">
    <source>
        <dbReference type="Pfam" id="PF25198"/>
    </source>
</evidence>
<gene>
    <name evidence="11" type="primary">gerBC_8</name>
    <name evidence="11" type="ORF">PAECIP111892_02873</name>
</gene>
<dbReference type="RefSeq" id="WP_236334158.1">
    <property type="nucleotide sequence ID" value="NZ_CAKMMG010000003.1"/>
</dbReference>
<feature type="region of interest" description="Disordered" evidence="8">
    <location>
        <begin position="60"/>
        <end position="81"/>
    </location>
</feature>
<evidence type="ECO:0000256" key="6">
    <source>
        <dbReference type="ARBA" id="ARBA00023139"/>
    </source>
</evidence>
<evidence type="ECO:0000256" key="8">
    <source>
        <dbReference type="SAM" id="MobiDB-lite"/>
    </source>
</evidence>
<dbReference type="EMBL" id="CAKMMG010000003">
    <property type="protein sequence ID" value="CAH1207390.1"/>
    <property type="molecule type" value="Genomic_DNA"/>
</dbReference>
<evidence type="ECO:0000259" key="9">
    <source>
        <dbReference type="Pfam" id="PF05504"/>
    </source>
</evidence>
<dbReference type="Gene3D" id="3.30.300.210">
    <property type="entry name" value="Nutrient germinant receptor protein C, domain 3"/>
    <property type="match status" value="1"/>
</dbReference>
<feature type="domain" description="Spore germination protein N-terminal" evidence="10">
    <location>
        <begin position="22"/>
        <end position="195"/>
    </location>
</feature>
<dbReference type="PANTHER" id="PTHR35789">
    <property type="entry name" value="SPORE GERMINATION PROTEIN B3"/>
    <property type="match status" value="1"/>
</dbReference>
<keyword evidence="6" id="KW-0564">Palmitate</keyword>
<dbReference type="InterPro" id="IPR008844">
    <property type="entry name" value="Spore_GerAC-like"/>
</dbReference>
<comment type="similarity">
    <text evidence="2">Belongs to the GerABKC lipoprotein family.</text>
</comment>
<evidence type="ECO:0000256" key="7">
    <source>
        <dbReference type="ARBA" id="ARBA00023288"/>
    </source>
</evidence>
<accession>A0ABM9CA24</accession>
<dbReference type="PANTHER" id="PTHR35789:SF1">
    <property type="entry name" value="SPORE GERMINATION PROTEIN B3"/>
    <property type="match status" value="1"/>
</dbReference>
<evidence type="ECO:0000256" key="1">
    <source>
        <dbReference type="ARBA" id="ARBA00004635"/>
    </source>
</evidence>
<proteinExistence type="inferred from homology"/>
<keyword evidence="3" id="KW-0309">Germination</keyword>